<feature type="compositionally biased region" description="Polar residues" evidence="1">
    <location>
        <begin position="100"/>
        <end position="111"/>
    </location>
</feature>
<feature type="region of interest" description="Disordered" evidence="1">
    <location>
        <begin position="33"/>
        <end position="227"/>
    </location>
</feature>
<protein>
    <recommendedName>
        <fullName evidence="5">Flagellar basal body-associated protein FliL</fullName>
    </recommendedName>
</protein>
<evidence type="ECO:0008006" key="5">
    <source>
        <dbReference type="Google" id="ProtNLM"/>
    </source>
</evidence>
<evidence type="ECO:0000313" key="4">
    <source>
        <dbReference type="Proteomes" id="UP000250434"/>
    </source>
</evidence>
<dbReference type="KEGG" id="aab:A4R43_28745"/>
<feature type="transmembrane region" description="Helical" evidence="2">
    <location>
        <begin position="231"/>
        <end position="253"/>
    </location>
</feature>
<keyword evidence="2" id="KW-0472">Membrane</keyword>
<feature type="compositionally biased region" description="Low complexity" evidence="1">
    <location>
        <begin position="128"/>
        <end position="142"/>
    </location>
</feature>
<reference evidence="3 4" key="1">
    <citation type="submission" date="2016-04" db="EMBL/GenBank/DDBJ databases">
        <title>Complete genome sequence and analysis of deep-sea sediment isolate, Amycolatopsis sp. WP1.</title>
        <authorList>
            <person name="Wang H."/>
            <person name="Chen S."/>
            <person name="Wu Q."/>
        </authorList>
    </citation>
    <scope>NUCLEOTIDE SEQUENCE [LARGE SCALE GENOMIC DNA]</scope>
    <source>
        <strain evidence="3 4">WP1</strain>
    </source>
</reference>
<accession>A0A344LD51</accession>
<keyword evidence="2" id="KW-0812">Transmembrane</keyword>
<gene>
    <name evidence="3" type="ORF">A4R43_28745</name>
</gene>
<keyword evidence="4" id="KW-1185">Reference proteome</keyword>
<feature type="region of interest" description="Disordered" evidence="1">
    <location>
        <begin position="257"/>
        <end position="309"/>
    </location>
</feature>
<name>A0A344LD51_9PSEU</name>
<dbReference type="AlphaFoldDB" id="A0A344LD51"/>
<evidence type="ECO:0000313" key="3">
    <source>
        <dbReference type="EMBL" id="AXB45975.1"/>
    </source>
</evidence>
<evidence type="ECO:0000256" key="2">
    <source>
        <dbReference type="SAM" id="Phobius"/>
    </source>
</evidence>
<keyword evidence="2" id="KW-1133">Transmembrane helix</keyword>
<organism evidence="3 4">
    <name type="scientific">Amycolatopsis albispora</name>
    <dbReference type="NCBI Taxonomy" id="1804986"/>
    <lineage>
        <taxon>Bacteria</taxon>
        <taxon>Bacillati</taxon>
        <taxon>Actinomycetota</taxon>
        <taxon>Actinomycetes</taxon>
        <taxon>Pseudonocardiales</taxon>
        <taxon>Pseudonocardiaceae</taxon>
        <taxon>Amycolatopsis</taxon>
    </lineage>
</organism>
<dbReference type="EMBL" id="CP015163">
    <property type="protein sequence ID" value="AXB45975.1"/>
    <property type="molecule type" value="Genomic_DNA"/>
</dbReference>
<feature type="compositionally biased region" description="Pro residues" evidence="1">
    <location>
        <begin position="67"/>
        <end position="79"/>
    </location>
</feature>
<feature type="compositionally biased region" description="Low complexity" evidence="1">
    <location>
        <begin position="171"/>
        <end position="182"/>
    </location>
</feature>
<dbReference type="RefSeq" id="WP_113695207.1">
    <property type="nucleotide sequence ID" value="NZ_CP015163.1"/>
</dbReference>
<dbReference type="OrthoDB" id="3692386at2"/>
<proteinExistence type="predicted"/>
<sequence>MSWQEELRKLDEELASGRLSADDYRIRRDQVLSSAVAPGENPASGGFAQQQAPQQQPMFQPQQQQPPQQPQPQQQPPQAQPGGADATQVVSPVSPPQGTPQPNSAEATQIVPSADPGADRTQAVPRWQTQAPPQPNYQQPGYPQQPPNSPAGGFAQPGYQPQGPHSGGFNQQHPQQQQQPQPGWNQPEGDLSPPWGGSEFPPLSPASSSEWTRQGPELFEESSGKGKGGKVALLALVALLVVGGLVTGGILLFSGDEEPNPPVAQSSQAPPPPPSSAPPTKSSPKPVDPSAPLIERIPAPPGTADSGSGKLELAQLGEKSIMDGEMVSALNSNGATEAAWRGSVKGADANSPYPDKFSITAVRLPDAEKAQASLAAMTGRMDDLGYIAVKDPLENIPSDVQFYKDVNEKKAAYYGVWVSQDVVIQVHVSLDPLPSPANDAEAAMSGSYQRQVIATLANFPVSAS</sequence>
<evidence type="ECO:0000256" key="1">
    <source>
        <dbReference type="SAM" id="MobiDB-lite"/>
    </source>
</evidence>
<feature type="compositionally biased region" description="Low complexity" evidence="1">
    <location>
        <begin position="48"/>
        <end position="66"/>
    </location>
</feature>
<dbReference type="Proteomes" id="UP000250434">
    <property type="component" value="Chromosome"/>
</dbReference>